<feature type="non-terminal residue" evidence="1">
    <location>
        <position position="73"/>
    </location>
</feature>
<keyword evidence="2" id="KW-1185">Reference proteome</keyword>
<protein>
    <submittedName>
        <fullName evidence="1">Uncharacterized protein</fullName>
    </submittedName>
</protein>
<organism evidence="1 2">
    <name type="scientific">Thelephora ganbajun</name>
    <name type="common">Ganba fungus</name>
    <dbReference type="NCBI Taxonomy" id="370292"/>
    <lineage>
        <taxon>Eukaryota</taxon>
        <taxon>Fungi</taxon>
        <taxon>Dikarya</taxon>
        <taxon>Basidiomycota</taxon>
        <taxon>Agaricomycotina</taxon>
        <taxon>Agaricomycetes</taxon>
        <taxon>Thelephorales</taxon>
        <taxon>Thelephoraceae</taxon>
        <taxon>Thelephora</taxon>
    </lineage>
</organism>
<name>A0ACB6YYV2_THEGA</name>
<accession>A0ACB6YYV2</accession>
<dbReference type="Proteomes" id="UP000886501">
    <property type="component" value="Unassembled WGS sequence"/>
</dbReference>
<reference evidence="1" key="2">
    <citation type="journal article" date="2020" name="Nat. Commun.">
        <title>Large-scale genome sequencing of mycorrhizal fungi provides insights into the early evolution of symbiotic traits.</title>
        <authorList>
            <person name="Miyauchi S."/>
            <person name="Kiss E."/>
            <person name="Kuo A."/>
            <person name="Drula E."/>
            <person name="Kohler A."/>
            <person name="Sanchez-Garcia M."/>
            <person name="Morin E."/>
            <person name="Andreopoulos B."/>
            <person name="Barry K.W."/>
            <person name="Bonito G."/>
            <person name="Buee M."/>
            <person name="Carver A."/>
            <person name="Chen C."/>
            <person name="Cichocki N."/>
            <person name="Clum A."/>
            <person name="Culley D."/>
            <person name="Crous P.W."/>
            <person name="Fauchery L."/>
            <person name="Girlanda M."/>
            <person name="Hayes R.D."/>
            <person name="Keri Z."/>
            <person name="LaButti K."/>
            <person name="Lipzen A."/>
            <person name="Lombard V."/>
            <person name="Magnuson J."/>
            <person name="Maillard F."/>
            <person name="Murat C."/>
            <person name="Nolan M."/>
            <person name="Ohm R.A."/>
            <person name="Pangilinan J."/>
            <person name="Pereira M.F."/>
            <person name="Perotto S."/>
            <person name="Peter M."/>
            <person name="Pfister S."/>
            <person name="Riley R."/>
            <person name="Sitrit Y."/>
            <person name="Stielow J.B."/>
            <person name="Szollosi G."/>
            <person name="Zifcakova L."/>
            <person name="Stursova M."/>
            <person name="Spatafora J.W."/>
            <person name="Tedersoo L."/>
            <person name="Vaario L.M."/>
            <person name="Yamada A."/>
            <person name="Yan M."/>
            <person name="Wang P."/>
            <person name="Xu J."/>
            <person name="Bruns T."/>
            <person name="Baldrian P."/>
            <person name="Vilgalys R."/>
            <person name="Dunand C."/>
            <person name="Henrissat B."/>
            <person name="Grigoriev I.V."/>
            <person name="Hibbett D."/>
            <person name="Nagy L.G."/>
            <person name="Martin F.M."/>
        </authorList>
    </citation>
    <scope>NUCLEOTIDE SEQUENCE</scope>
    <source>
        <strain evidence="1">P2</strain>
    </source>
</reference>
<comment type="caution">
    <text evidence="1">The sequence shown here is derived from an EMBL/GenBank/DDBJ whole genome shotgun (WGS) entry which is preliminary data.</text>
</comment>
<proteinExistence type="predicted"/>
<sequence>EMMERIGGYEHWRTLSEVEQTELGQELVHNVNIHLGEEAYQRLSEEEKQRVDLYVWTGCGMHKDLNAVKGGAE</sequence>
<dbReference type="EMBL" id="MU118402">
    <property type="protein sequence ID" value="KAF9642624.1"/>
    <property type="molecule type" value="Genomic_DNA"/>
</dbReference>
<evidence type="ECO:0000313" key="2">
    <source>
        <dbReference type="Proteomes" id="UP000886501"/>
    </source>
</evidence>
<feature type="non-terminal residue" evidence="1">
    <location>
        <position position="1"/>
    </location>
</feature>
<gene>
    <name evidence="1" type="ORF">BDM02DRAFT_3080845</name>
</gene>
<reference evidence="1" key="1">
    <citation type="submission" date="2019-10" db="EMBL/GenBank/DDBJ databases">
        <authorList>
            <consortium name="DOE Joint Genome Institute"/>
            <person name="Kuo A."/>
            <person name="Miyauchi S."/>
            <person name="Kiss E."/>
            <person name="Drula E."/>
            <person name="Kohler A."/>
            <person name="Sanchez-Garcia M."/>
            <person name="Andreopoulos B."/>
            <person name="Barry K.W."/>
            <person name="Bonito G."/>
            <person name="Buee M."/>
            <person name="Carver A."/>
            <person name="Chen C."/>
            <person name="Cichocki N."/>
            <person name="Clum A."/>
            <person name="Culley D."/>
            <person name="Crous P.W."/>
            <person name="Fauchery L."/>
            <person name="Girlanda M."/>
            <person name="Hayes R."/>
            <person name="Keri Z."/>
            <person name="Labutti K."/>
            <person name="Lipzen A."/>
            <person name="Lombard V."/>
            <person name="Magnuson J."/>
            <person name="Maillard F."/>
            <person name="Morin E."/>
            <person name="Murat C."/>
            <person name="Nolan M."/>
            <person name="Ohm R."/>
            <person name="Pangilinan J."/>
            <person name="Pereira M."/>
            <person name="Perotto S."/>
            <person name="Peter M."/>
            <person name="Riley R."/>
            <person name="Sitrit Y."/>
            <person name="Stielow B."/>
            <person name="Szollosi G."/>
            <person name="Zifcakova L."/>
            <person name="Stursova M."/>
            <person name="Spatafora J.W."/>
            <person name="Tedersoo L."/>
            <person name="Vaario L.-M."/>
            <person name="Yamada A."/>
            <person name="Yan M."/>
            <person name="Wang P."/>
            <person name="Xu J."/>
            <person name="Bruns T."/>
            <person name="Baldrian P."/>
            <person name="Vilgalys R."/>
            <person name="Henrissat B."/>
            <person name="Grigoriev I.V."/>
            <person name="Hibbett D."/>
            <person name="Nagy L.G."/>
            <person name="Martin F.M."/>
        </authorList>
    </citation>
    <scope>NUCLEOTIDE SEQUENCE</scope>
    <source>
        <strain evidence="1">P2</strain>
    </source>
</reference>
<evidence type="ECO:0000313" key="1">
    <source>
        <dbReference type="EMBL" id="KAF9642624.1"/>
    </source>
</evidence>